<dbReference type="EMBL" id="NMUQ01000004">
    <property type="protein sequence ID" value="OXM12988.1"/>
    <property type="molecule type" value="Genomic_DNA"/>
</dbReference>
<keyword evidence="1" id="KW-0732">Signal</keyword>
<feature type="domain" description="Copper amine oxidase-like N-terminal" evidence="2">
    <location>
        <begin position="33"/>
        <end position="77"/>
    </location>
</feature>
<dbReference type="Proteomes" id="UP000215145">
    <property type="component" value="Unassembled WGS sequence"/>
</dbReference>
<feature type="chain" id="PRO_5012443716" description="Copper amine oxidase-like N-terminal domain-containing protein" evidence="1">
    <location>
        <begin position="25"/>
        <end position="213"/>
    </location>
</feature>
<organism evidence="3 4">
    <name type="scientific">Paenibacillus herberti</name>
    <dbReference type="NCBI Taxonomy" id="1619309"/>
    <lineage>
        <taxon>Bacteria</taxon>
        <taxon>Bacillati</taxon>
        <taxon>Bacillota</taxon>
        <taxon>Bacilli</taxon>
        <taxon>Bacillales</taxon>
        <taxon>Paenibacillaceae</taxon>
        <taxon>Paenibacillus</taxon>
    </lineage>
</organism>
<dbReference type="OrthoDB" id="9790293at2"/>
<proteinExistence type="predicted"/>
<comment type="caution">
    <text evidence="3">The sequence shown here is derived from an EMBL/GenBank/DDBJ whole genome shotgun (WGS) entry which is preliminary data.</text>
</comment>
<dbReference type="InterPro" id="IPR012854">
    <property type="entry name" value="Cu_amine_oxidase-like_N"/>
</dbReference>
<dbReference type="AlphaFoldDB" id="A0A229NSW8"/>
<dbReference type="InterPro" id="IPR036582">
    <property type="entry name" value="Mao_N_sf"/>
</dbReference>
<reference evidence="3 4" key="1">
    <citation type="submission" date="2017-07" db="EMBL/GenBank/DDBJ databases">
        <title>Paenibacillus herberti R33 genome sequencing and assembly.</title>
        <authorList>
            <person name="Su W."/>
        </authorList>
    </citation>
    <scope>NUCLEOTIDE SEQUENCE [LARGE SCALE GENOMIC DNA]</scope>
    <source>
        <strain evidence="3 4">R33</strain>
    </source>
</reference>
<dbReference type="RefSeq" id="WP_089526575.1">
    <property type="nucleotide sequence ID" value="NZ_NMUQ01000004.1"/>
</dbReference>
<gene>
    <name evidence="3" type="ORF">CGZ75_22635</name>
</gene>
<evidence type="ECO:0000313" key="3">
    <source>
        <dbReference type="EMBL" id="OXM12988.1"/>
    </source>
</evidence>
<sequence>MKRVVKIGLAGLLLTSVFGAGAYAATTAPKMFVHGNLVKTDAAPKIINGTVYVPLRAISEGLGVDIQWDNKKKTVYVNSDPNFQKETSTDLYVGDRNLAFRWIMGYDEREYKDILALVTPDFKTDLYDHPSGLPTGAWGSVSIVDIRPFESTNTTMTVRIVKRVPFMDEYKVKMEDWKFTFSGPNKIKSVMIVPKSTKYFDRYTLFPGATFGI</sequence>
<evidence type="ECO:0000256" key="1">
    <source>
        <dbReference type="SAM" id="SignalP"/>
    </source>
</evidence>
<dbReference type="SUPFAM" id="SSF55383">
    <property type="entry name" value="Copper amine oxidase, domain N"/>
    <property type="match status" value="1"/>
</dbReference>
<keyword evidence="4" id="KW-1185">Reference proteome</keyword>
<dbReference type="Pfam" id="PF07833">
    <property type="entry name" value="Cu_amine_oxidN1"/>
    <property type="match status" value="1"/>
</dbReference>
<dbReference type="Gene3D" id="3.30.457.10">
    <property type="entry name" value="Copper amine oxidase-like, N-terminal domain"/>
    <property type="match status" value="1"/>
</dbReference>
<evidence type="ECO:0000259" key="2">
    <source>
        <dbReference type="Pfam" id="PF07833"/>
    </source>
</evidence>
<feature type="signal peptide" evidence="1">
    <location>
        <begin position="1"/>
        <end position="24"/>
    </location>
</feature>
<evidence type="ECO:0000313" key="4">
    <source>
        <dbReference type="Proteomes" id="UP000215145"/>
    </source>
</evidence>
<name>A0A229NSW8_9BACL</name>
<accession>A0A229NSW8</accession>
<protein>
    <recommendedName>
        <fullName evidence="2">Copper amine oxidase-like N-terminal domain-containing protein</fullName>
    </recommendedName>
</protein>